<comment type="caution">
    <text evidence="1">The sequence shown here is derived from an EMBL/GenBank/DDBJ whole genome shotgun (WGS) entry which is preliminary data.</text>
</comment>
<gene>
    <name evidence="1" type="ORF">THRCLA_21869</name>
</gene>
<dbReference type="EMBL" id="JNBS01001842">
    <property type="protein sequence ID" value="OQR98772.1"/>
    <property type="molecule type" value="Genomic_DNA"/>
</dbReference>
<proteinExistence type="predicted"/>
<dbReference type="OrthoDB" id="72805at2759"/>
<evidence type="ECO:0000313" key="1">
    <source>
        <dbReference type="EMBL" id="OQR98772.1"/>
    </source>
</evidence>
<dbReference type="AlphaFoldDB" id="A0A1V9ZLC0"/>
<dbReference type="Proteomes" id="UP000243217">
    <property type="component" value="Unassembled WGS sequence"/>
</dbReference>
<evidence type="ECO:0000313" key="2">
    <source>
        <dbReference type="Proteomes" id="UP000243217"/>
    </source>
</evidence>
<keyword evidence="2" id="KW-1185">Reference proteome</keyword>
<protein>
    <submittedName>
        <fullName evidence="1">Uncharacterized protein</fullName>
    </submittedName>
</protein>
<organism evidence="1 2">
    <name type="scientific">Thraustotheca clavata</name>
    <dbReference type="NCBI Taxonomy" id="74557"/>
    <lineage>
        <taxon>Eukaryota</taxon>
        <taxon>Sar</taxon>
        <taxon>Stramenopiles</taxon>
        <taxon>Oomycota</taxon>
        <taxon>Saprolegniomycetes</taxon>
        <taxon>Saprolegniales</taxon>
        <taxon>Achlyaceae</taxon>
        <taxon>Thraustotheca</taxon>
    </lineage>
</organism>
<name>A0A1V9ZLC0_9STRA</name>
<accession>A0A1V9ZLC0</accession>
<reference evidence="1 2" key="1">
    <citation type="journal article" date="2014" name="Genome Biol. Evol.">
        <title>The secreted proteins of Achlya hypogyna and Thraustotheca clavata identify the ancestral oomycete secretome and reveal gene acquisitions by horizontal gene transfer.</title>
        <authorList>
            <person name="Misner I."/>
            <person name="Blouin N."/>
            <person name="Leonard G."/>
            <person name="Richards T.A."/>
            <person name="Lane C.E."/>
        </authorList>
    </citation>
    <scope>NUCLEOTIDE SEQUENCE [LARGE SCALE GENOMIC DNA]</scope>
    <source>
        <strain evidence="1 2">ATCC 34112</strain>
    </source>
</reference>
<sequence>MTQKLMTTWTQSPPMTIPMPQLYLSNSDEAMDMSFHEAKLPQLSFEAREGQMLVRAYMYSRDNVTEQHNSMNFMTKSPLLNAHRHGYHDDDTIFRMDL</sequence>